<dbReference type="PANTHER" id="PTHR18034">
    <property type="entry name" value="CELL CYCLE CONTROL PROTEIN CWF22-RELATED"/>
    <property type="match status" value="1"/>
</dbReference>
<evidence type="ECO:0000256" key="4">
    <source>
        <dbReference type="ARBA" id="ARBA00022728"/>
    </source>
</evidence>
<keyword evidence="3" id="KW-0507">mRNA processing</keyword>
<dbReference type="GO" id="GO:0003723">
    <property type="term" value="F:RNA binding"/>
    <property type="evidence" value="ECO:0007669"/>
    <property type="project" value="InterPro"/>
</dbReference>
<gene>
    <name evidence="11" type="ORF">C2S_861</name>
</gene>
<feature type="compositionally biased region" description="Basic and acidic residues" evidence="9">
    <location>
        <begin position="7"/>
        <end position="51"/>
    </location>
</feature>
<feature type="compositionally biased region" description="Low complexity" evidence="9">
    <location>
        <begin position="754"/>
        <end position="771"/>
    </location>
</feature>
<feature type="region of interest" description="Disordered" evidence="9">
    <location>
        <begin position="1"/>
        <end position="51"/>
    </location>
</feature>
<evidence type="ECO:0000313" key="11">
    <source>
        <dbReference type="EMBL" id="VTT64045.1"/>
    </source>
</evidence>
<dbReference type="SUPFAM" id="SSF48371">
    <property type="entry name" value="ARM repeat"/>
    <property type="match status" value="1"/>
</dbReference>
<dbReference type="AlphaFoldDB" id="A0A9Q9RII8"/>
<evidence type="ECO:0000256" key="6">
    <source>
        <dbReference type="ARBA" id="ARBA00023242"/>
    </source>
</evidence>
<name>A0A9Q9RII8_FUSFU</name>
<keyword evidence="6" id="KW-0539">Nucleus</keyword>
<dbReference type="PANTHER" id="PTHR18034:SF3">
    <property type="entry name" value="PRE-MRNA-SPLICING FACTOR CWC22 HOMOLOG"/>
    <property type="match status" value="1"/>
</dbReference>
<dbReference type="SMART" id="SM00543">
    <property type="entry name" value="MIF4G"/>
    <property type="match status" value="1"/>
</dbReference>
<evidence type="ECO:0000256" key="5">
    <source>
        <dbReference type="ARBA" id="ARBA00023187"/>
    </source>
</evidence>
<dbReference type="Proteomes" id="UP000760494">
    <property type="component" value="Unassembled WGS sequence"/>
</dbReference>
<feature type="domain" description="MI" evidence="10">
    <location>
        <begin position="383"/>
        <end position="499"/>
    </location>
</feature>
<accession>A0A9Q9RII8</accession>
<evidence type="ECO:0000256" key="3">
    <source>
        <dbReference type="ARBA" id="ARBA00022664"/>
    </source>
</evidence>
<dbReference type="EMBL" id="CABFJX010000112">
    <property type="protein sequence ID" value="VTT64045.1"/>
    <property type="molecule type" value="Genomic_DNA"/>
</dbReference>
<evidence type="ECO:0000256" key="8">
    <source>
        <dbReference type="ARBA" id="ARBA00069506"/>
    </source>
</evidence>
<dbReference type="Pfam" id="PF02854">
    <property type="entry name" value="MIF4G"/>
    <property type="match status" value="1"/>
</dbReference>
<dbReference type="InterPro" id="IPR016024">
    <property type="entry name" value="ARM-type_fold"/>
</dbReference>
<comment type="similarity">
    <text evidence="2">Belongs to the CWC22 family.</text>
</comment>
<feature type="compositionally biased region" description="Low complexity" evidence="9">
    <location>
        <begin position="792"/>
        <end position="804"/>
    </location>
</feature>
<dbReference type="GO" id="GO:0000398">
    <property type="term" value="P:mRNA splicing, via spliceosome"/>
    <property type="evidence" value="ECO:0007669"/>
    <property type="project" value="TreeGrafter"/>
</dbReference>
<dbReference type="PROSITE" id="PS51366">
    <property type="entry name" value="MI"/>
    <property type="match status" value="1"/>
</dbReference>
<proteinExistence type="inferred from homology"/>
<dbReference type="FunFam" id="1.25.40.180:FF:000004">
    <property type="entry name" value="pre-mRNA-splicing factor CWC22 homolog"/>
    <property type="match status" value="1"/>
</dbReference>
<feature type="region of interest" description="Disordered" evidence="9">
    <location>
        <begin position="579"/>
        <end position="866"/>
    </location>
</feature>
<dbReference type="InterPro" id="IPR003891">
    <property type="entry name" value="Initiation_fac_eIF4g_MI"/>
</dbReference>
<dbReference type="Gene3D" id="1.25.40.180">
    <property type="match status" value="1"/>
</dbReference>
<dbReference type="GO" id="GO:0071013">
    <property type="term" value="C:catalytic step 2 spliceosome"/>
    <property type="evidence" value="ECO:0007669"/>
    <property type="project" value="TreeGrafter"/>
</dbReference>
<evidence type="ECO:0000256" key="9">
    <source>
        <dbReference type="SAM" id="MobiDB-lite"/>
    </source>
</evidence>
<dbReference type="InterPro" id="IPR050781">
    <property type="entry name" value="CWC22_splicing_factor"/>
</dbReference>
<reference evidence="11" key="1">
    <citation type="submission" date="2019-05" db="EMBL/GenBank/DDBJ databases">
        <authorList>
            <person name="Piombo E."/>
        </authorList>
    </citation>
    <scope>NUCLEOTIDE SEQUENCE</scope>
    <source>
        <strain evidence="11">C2S</strain>
    </source>
</reference>
<feature type="compositionally biased region" description="Low complexity" evidence="9">
    <location>
        <begin position="639"/>
        <end position="656"/>
    </location>
</feature>
<evidence type="ECO:0000256" key="2">
    <source>
        <dbReference type="ARBA" id="ARBA00006856"/>
    </source>
</evidence>
<organism evidence="11 12">
    <name type="scientific">Fusarium fujikuroi</name>
    <name type="common">Bakanae and foot rot disease fungus</name>
    <name type="synonym">Gibberella fujikuroi</name>
    <dbReference type="NCBI Taxonomy" id="5127"/>
    <lineage>
        <taxon>Eukaryota</taxon>
        <taxon>Fungi</taxon>
        <taxon>Dikarya</taxon>
        <taxon>Ascomycota</taxon>
        <taxon>Pezizomycotina</taxon>
        <taxon>Sordariomycetes</taxon>
        <taxon>Hypocreomycetidae</taxon>
        <taxon>Hypocreales</taxon>
        <taxon>Nectriaceae</taxon>
        <taxon>Fusarium</taxon>
        <taxon>Fusarium fujikuroi species complex</taxon>
    </lineage>
</organism>
<dbReference type="SMART" id="SM00544">
    <property type="entry name" value="MA3"/>
    <property type="match status" value="1"/>
</dbReference>
<feature type="compositionally biased region" description="Low complexity" evidence="9">
    <location>
        <begin position="737"/>
        <end position="746"/>
    </location>
</feature>
<keyword evidence="5" id="KW-0508">mRNA splicing</keyword>
<evidence type="ECO:0000259" key="10">
    <source>
        <dbReference type="PROSITE" id="PS51366"/>
    </source>
</evidence>
<evidence type="ECO:0000313" key="12">
    <source>
        <dbReference type="Proteomes" id="UP000760494"/>
    </source>
</evidence>
<evidence type="ECO:0000256" key="1">
    <source>
        <dbReference type="ARBA" id="ARBA00004123"/>
    </source>
</evidence>
<feature type="region of interest" description="Disordered" evidence="9">
    <location>
        <begin position="341"/>
        <end position="371"/>
    </location>
</feature>
<feature type="compositionally biased region" description="Low complexity" evidence="9">
    <location>
        <begin position="589"/>
        <end position="610"/>
    </location>
</feature>
<feature type="compositionally biased region" description="Basic and acidic residues" evidence="9">
    <location>
        <begin position="620"/>
        <end position="635"/>
    </location>
</feature>
<protein>
    <recommendedName>
        <fullName evidence="7">Pre-mRNA-splicing factor CWC22</fullName>
    </recommendedName>
    <alternativeName>
        <fullName evidence="8">Pre-mRNA-splicing factor cwc22</fullName>
    </alternativeName>
</protein>
<dbReference type="InterPro" id="IPR003890">
    <property type="entry name" value="MIF4G-like_typ-3"/>
</dbReference>
<comment type="subcellular location">
    <subcellularLocation>
        <location evidence="1">Nucleus</location>
    </subcellularLocation>
</comment>
<comment type="caution">
    <text evidence="11">The sequence shown here is derived from an EMBL/GenBank/DDBJ whole genome shotgun (WGS) entry which is preliminary data.</text>
</comment>
<keyword evidence="4" id="KW-0747">Spliceosome</keyword>
<sequence length="935" mass="105662">MASAEVDLPRRDRDRSDKRDGDSYRPARDQRSASPRQKREAVPVRTEEEKQAAAKAEYEKLLTMRSGGTYIPPARLRALQAQITDKTSKEYQRMAWEALKKSINGLINKVNTANIKFIVPELFGENLIRGRGLFCRSIMKAQAASLPFTPIYAAMAAIVNTKLPQVGELLVRRLVMQFRKGFKRNDKAVCLSSTTFLAHLINQQVQHEMLAGQILLLLLHKPTDDSVEIAVGFCREVGQYLEEMQPSIAMAVFDQFRNILHEADIDKRTQYMIEVLFQVRKDKFKDNPAVKEELDLVEEEDQITHRIELEGEIDVQDGLNIFKFDPEWEEHEEAYKKLKAEILGEGSDDEDDEDEYESSSEDEEDEKTKAMEIKDQSNADLVNLRRTIYLTIMSSADPEEAVHKLMKINLPAGQEPELPSMIVECCSQEKTYTKFFGMIGERFAKINRLWCDLFEQAFAKYYDTIHRYENNKLRNIAMLFGHMFASDALGWHCLSVIHLNEDETTSSSRIFIKILFQFIAEETGMPKLRARMTDETLRPNLEGLFPKDNPRNIRFSINYFTSIGMGALTEEMRTYLQNMPKPALPAPPAADSDSDSVSSYSSYTGSSYSRSRSRSRTPRKVADRGRSLSRSPDRRSRGRSYSSSRSRSYSRSVSARGRGRSESRSASPPRRGRRYDSESRSRSPAPRTGKGRARSASYSSRSRSRTPPRQARGRKDSFASEGRSPLPPARDGRSRSYDSQSRSPSPVRKRERSYSGSPPRRGRPRGNAGPASHRRNSSSVSDEPRDAGKQYSRSPSYDSRSPPLRRARPDSVSPPPARNGRQASYSRSPTPPRRGAKKSLSPVPPKRRRHSDRSKEPPKPSNNFTAFGIGIIMMGSKTRNTKARIGTMALGSVAIGVGSAGLEKLDIDLNLLATRFSTVLNMEHSSVETTNPFEG</sequence>
<evidence type="ECO:0000256" key="7">
    <source>
        <dbReference type="ARBA" id="ARBA00040804"/>
    </source>
</evidence>
<dbReference type="Pfam" id="PF02847">
    <property type="entry name" value="MA3"/>
    <property type="match status" value="1"/>
</dbReference>
<feature type="compositionally biased region" description="Acidic residues" evidence="9">
    <location>
        <begin position="346"/>
        <end position="365"/>
    </location>
</feature>